<reference evidence="2" key="1">
    <citation type="submission" date="2020-09" db="EMBL/GenBank/DDBJ databases">
        <authorList>
            <person name="Won Y."/>
        </authorList>
    </citation>
    <scope>NUCLEOTIDE SEQUENCE</scope>
    <source>
        <strain evidence="2">Wonlab-2016</strain>
        <tissue evidence="2">Foot muscle</tissue>
    </source>
</reference>
<comment type="caution">
    <text evidence="2">The sequence shown here is derived from an EMBL/GenBank/DDBJ whole genome shotgun (WGS) entry which is preliminary data.</text>
</comment>
<keyword evidence="3" id="KW-1185">Reference proteome</keyword>
<protein>
    <submittedName>
        <fullName evidence="2">Uncharacterized protein</fullName>
    </submittedName>
</protein>
<evidence type="ECO:0000313" key="3">
    <source>
        <dbReference type="Proteomes" id="UP001519460"/>
    </source>
</evidence>
<dbReference type="AlphaFoldDB" id="A0ABD0L7R9"/>
<dbReference type="EMBL" id="JACVVK020000285">
    <property type="protein sequence ID" value="KAK7480229.1"/>
    <property type="molecule type" value="Genomic_DNA"/>
</dbReference>
<dbReference type="EMBL" id="JACVVK020000077">
    <property type="protein sequence ID" value="KAK7495144.1"/>
    <property type="molecule type" value="Genomic_DNA"/>
</dbReference>
<dbReference type="Proteomes" id="UP001519460">
    <property type="component" value="Unassembled WGS sequence"/>
</dbReference>
<organism evidence="2 3">
    <name type="scientific">Batillaria attramentaria</name>
    <dbReference type="NCBI Taxonomy" id="370345"/>
    <lineage>
        <taxon>Eukaryota</taxon>
        <taxon>Metazoa</taxon>
        <taxon>Spiralia</taxon>
        <taxon>Lophotrochozoa</taxon>
        <taxon>Mollusca</taxon>
        <taxon>Gastropoda</taxon>
        <taxon>Caenogastropoda</taxon>
        <taxon>Sorbeoconcha</taxon>
        <taxon>Cerithioidea</taxon>
        <taxon>Batillariidae</taxon>
        <taxon>Batillaria</taxon>
    </lineage>
</organism>
<gene>
    <name evidence="2" type="ORF">BaRGS_00013554</name>
    <name evidence="1" type="ORF">BaRGS_00028505</name>
</gene>
<evidence type="ECO:0000313" key="1">
    <source>
        <dbReference type="EMBL" id="KAK7480229.1"/>
    </source>
</evidence>
<proteinExistence type="predicted"/>
<reference evidence="2" key="3">
    <citation type="submission" date="2023-01" db="EMBL/GenBank/DDBJ databases">
        <authorList>
            <person name="Patra A."/>
        </authorList>
    </citation>
    <scope>NUCLEOTIDE SEQUENCE</scope>
    <source>
        <strain evidence="2">Wonlab-2016</strain>
        <tissue evidence="2">Foot muscle</tissue>
    </source>
</reference>
<evidence type="ECO:0000313" key="2">
    <source>
        <dbReference type="EMBL" id="KAK7495144.1"/>
    </source>
</evidence>
<name>A0ABD0L7R9_9CAEN</name>
<sequence length="110" mass="12367">MSNGFRVSGGCSVHEYKSPQVTAEMRLRLQIFPWRIPLVLTIKPGLAIHYVPLCPIAIYYRPTNSQSHPAKPVQHCVISREQMAVAHLTNAGDVSLKGTQLLTYLAWCRH</sequence>
<accession>A0ABD0L7R9</accession>
<reference evidence="2 3" key="2">
    <citation type="journal article" date="2023" name="Sci. Data">
        <title>Genome assembly of the Korean intertidal mud-creeper Batillaria attramentaria.</title>
        <authorList>
            <person name="Patra A.K."/>
            <person name="Ho P.T."/>
            <person name="Jun S."/>
            <person name="Lee S.J."/>
            <person name="Kim Y."/>
            <person name="Won Y.J."/>
        </authorList>
    </citation>
    <scope>NUCLEOTIDE SEQUENCE [LARGE SCALE GENOMIC DNA]</scope>
    <source>
        <strain evidence="2">Wonlab-2016</strain>
    </source>
</reference>